<feature type="domain" description="NADP-dependent oxidoreductase" evidence="1">
    <location>
        <begin position="20"/>
        <end position="288"/>
    </location>
</feature>
<dbReference type="AlphaFoldDB" id="A0A081NM35"/>
<dbReference type="STRING" id="1137799.GZ78_06160"/>
<evidence type="ECO:0000313" key="3">
    <source>
        <dbReference type="Proteomes" id="UP000028073"/>
    </source>
</evidence>
<comment type="caution">
    <text evidence="2">The sequence shown here is derived from an EMBL/GenBank/DDBJ whole genome shotgun (WGS) entry which is preliminary data.</text>
</comment>
<gene>
    <name evidence="2" type="ORF">GZ78_06160</name>
</gene>
<dbReference type="Pfam" id="PF00248">
    <property type="entry name" value="Aldo_ket_red"/>
    <property type="match status" value="1"/>
</dbReference>
<organism evidence="2 3">
    <name type="scientific">Endozoicomonas numazuensis</name>
    <dbReference type="NCBI Taxonomy" id="1137799"/>
    <lineage>
        <taxon>Bacteria</taxon>
        <taxon>Pseudomonadati</taxon>
        <taxon>Pseudomonadota</taxon>
        <taxon>Gammaproteobacteria</taxon>
        <taxon>Oceanospirillales</taxon>
        <taxon>Endozoicomonadaceae</taxon>
        <taxon>Endozoicomonas</taxon>
    </lineage>
</organism>
<dbReference type="InterPro" id="IPR053135">
    <property type="entry name" value="AKR2_Oxidoreductase"/>
</dbReference>
<dbReference type="InterPro" id="IPR036812">
    <property type="entry name" value="NAD(P)_OxRdtase_dom_sf"/>
</dbReference>
<dbReference type="eggNOG" id="COG0667">
    <property type="taxonomic scope" value="Bacteria"/>
</dbReference>
<dbReference type="CDD" id="cd19095">
    <property type="entry name" value="AKR_PA4992-like"/>
    <property type="match status" value="1"/>
</dbReference>
<evidence type="ECO:0000313" key="2">
    <source>
        <dbReference type="EMBL" id="KEQ19508.1"/>
    </source>
</evidence>
<accession>A0A081NM35</accession>
<protein>
    <submittedName>
        <fullName evidence="2">Aldo/keto reductase</fullName>
    </submittedName>
</protein>
<name>A0A081NM35_9GAMM</name>
<dbReference type="OrthoDB" id="9773828at2"/>
<keyword evidence="3" id="KW-1185">Reference proteome</keyword>
<dbReference type="EMBL" id="JOKH01000001">
    <property type="protein sequence ID" value="KEQ19508.1"/>
    <property type="molecule type" value="Genomic_DNA"/>
</dbReference>
<sequence length="289" mass="31685">MTDYRLESRVIAGTDIRVSPIGFGTVKLGRDQGVKYPSGFKIPDDREAVSLLKLAQSLGINLLDTAPAYGTSEERLGPLLKGQREDWVICSKVGEEFENGESHFNFTPEHIRFSIERSLKRLNTDRIEMVLVHSNGDDVHIIEQYGCLEVLEDLKKEGKILASGMSTKTVEGGIMALERSDIAMVTYNLKEQAEKPVLDFALENGKGILIKKALASGHACLEGEDPVGSHERKVSPAVRRKSSDNLVKSSMELVFSHPATSAAVIGTINPKHLKSNAETCARVIKAQQS</sequence>
<dbReference type="Proteomes" id="UP000028073">
    <property type="component" value="Unassembled WGS sequence"/>
</dbReference>
<dbReference type="InterPro" id="IPR023210">
    <property type="entry name" value="NADP_OxRdtase_dom"/>
</dbReference>
<reference evidence="2 3" key="1">
    <citation type="submission" date="2014-06" db="EMBL/GenBank/DDBJ databases">
        <title>Whole Genome Sequences of Three Symbiotic Endozoicomonas Bacteria.</title>
        <authorList>
            <person name="Neave M.J."/>
            <person name="Apprill A."/>
            <person name="Voolstra C.R."/>
        </authorList>
    </citation>
    <scope>NUCLEOTIDE SEQUENCE [LARGE SCALE GENOMIC DNA]</scope>
    <source>
        <strain evidence="2 3">DSM 25634</strain>
    </source>
</reference>
<evidence type="ECO:0000259" key="1">
    <source>
        <dbReference type="Pfam" id="PF00248"/>
    </source>
</evidence>
<dbReference type="RefSeq" id="WP_152558563.1">
    <property type="nucleotide sequence ID" value="NZ_JOKH01000001.1"/>
</dbReference>
<dbReference type="Gene3D" id="3.20.20.100">
    <property type="entry name" value="NADP-dependent oxidoreductase domain"/>
    <property type="match status" value="1"/>
</dbReference>
<proteinExistence type="predicted"/>
<dbReference type="SUPFAM" id="SSF51430">
    <property type="entry name" value="NAD(P)-linked oxidoreductase"/>
    <property type="match status" value="1"/>
</dbReference>
<dbReference type="PANTHER" id="PTHR43312">
    <property type="entry name" value="D-THREO-ALDOSE 1-DEHYDROGENASE"/>
    <property type="match status" value="1"/>
</dbReference>
<dbReference type="PANTHER" id="PTHR43312:SF1">
    <property type="entry name" value="NADP-DEPENDENT OXIDOREDUCTASE DOMAIN-CONTAINING PROTEIN"/>
    <property type="match status" value="1"/>
</dbReference>